<organism evidence="1 2">
    <name type="scientific">Anopheles epiroticus</name>
    <dbReference type="NCBI Taxonomy" id="199890"/>
    <lineage>
        <taxon>Eukaryota</taxon>
        <taxon>Metazoa</taxon>
        <taxon>Ecdysozoa</taxon>
        <taxon>Arthropoda</taxon>
        <taxon>Hexapoda</taxon>
        <taxon>Insecta</taxon>
        <taxon>Pterygota</taxon>
        <taxon>Neoptera</taxon>
        <taxon>Endopterygota</taxon>
        <taxon>Diptera</taxon>
        <taxon>Nematocera</taxon>
        <taxon>Culicoidea</taxon>
        <taxon>Culicidae</taxon>
        <taxon>Anophelinae</taxon>
        <taxon>Anopheles</taxon>
    </lineage>
</organism>
<dbReference type="EnsemblMetazoa" id="AEPI011563-RA">
    <property type="protein sequence ID" value="AEPI011563-PA"/>
    <property type="gene ID" value="AEPI011563"/>
</dbReference>
<accession>A0A182PX76</accession>
<protein>
    <submittedName>
        <fullName evidence="1">Uncharacterized protein</fullName>
    </submittedName>
</protein>
<dbReference type="STRING" id="199890.A0A182PX76"/>
<reference evidence="2" key="1">
    <citation type="submission" date="2013-03" db="EMBL/GenBank/DDBJ databases">
        <title>The Genome Sequence of Anopheles epiroticus epiroticus2.</title>
        <authorList>
            <consortium name="The Broad Institute Genomics Platform"/>
            <person name="Neafsey D.E."/>
            <person name="Howell P."/>
            <person name="Walker B."/>
            <person name="Young S.K."/>
            <person name="Zeng Q."/>
            <person name="Gargeya S."/>
            <person name="Fitzgerald M."/>
            <person name="Haas B."/>
            <person name="Abouelleil A."/>
            <person name="Allen A.W."/>
            <person name="Alvarado L."/>
            <person name="Arachchi H.M."/>
            <person name="Berlin A.M."/>
            <person name="Chapman S.B."/>
            <person name="Gainer-Dewar J."/>
            <person name="Goldberg J."/>
            <person name="Griggs A."/>
            <person name="Gujja S."/>
            <person name="Hansen M."/>
            <person name="Howarth C."/>
            <person name="Imamovic A."/>
            <person name="Ireland A."/>
            <person name="Larimer J."/>
            <person name="McCowan C."/>
            <person name="Murphy C."/>
            <person name="Pearson M."/>
            <person name="Poon T.W."/>
            <person name="Priest M."/>
            <person name="Roberts A."/>
            <person name="Saif S."/>
            <person name="Shea T."/>
            <person name="Sisk P."/>
            <person name="Sykes S."/>
            <person name="Wortman J."/>
            <person name="Nusbaum C."/>
            <person name="Birren B."/>
        </authorList>
    </citation>
    <scope>NUCLEOTIDE SEQUENCE [LARGE SCALE GENOMIC DNA]</scope>
    <source>
        <strain evidence="2">Epiroticus2</strain>
    </source>
</reference>
<evidence type="ECO:0000313" key="1">
    <source>
        <dbReference type="EnsemblMetazoa" id="AEPI011563-PA"/>
    </source>
</evidence>
<dbReference type="PANTHER" id="PTHR33053:SF9">
    <property type="entry name" value="AGAP000105-PA"/>
    <property type="match status" value="1"/>
</dbReference>
<proteinExistence type="predicted"/>
<evidence type="ECO:0000313" key="2">
    <source>
        <dbReference type="Proteomes" id="UP000075885"/>
    </source>
</evidence>
<reference evidence="1" key="2">
    <citation type="submission" date="2020-05" db="UniProtKB">
        <authorList>
            <consortium name="EnsemblMetazoa"/>
        </authorList>
    </citation>
    <scope>IDENTIFICATION</scope>
    <source>
        <strain evidence="1">Epiroticus2</strain>
    </source>
</reference>
<dbReference type="PANTHER" id="PTHR33053">
    <property type="entry name" value="PROTEIN, PUTATIVE-RELATED"/>
    <property type="match status" value="1"/>
</dbReference>
<dbReference type="VEuPathDB" id="VectorBase:AEPI011563"/>
<dbReference type="Proteomes" id="UP000075885">
    <property type="component" value="Unassembled WGS sequence"/>
</dbReference>
<sequence>MFSDNDDEDDDSFLKNDNVLTLDKLSVVDGIRYWALSTNATHKSIDMVLKLFRKVNVKVPATAKTLLQTKRNASSEIMEIGGGQFWYHGIKKCLCNHYRYDKPPSKQLTLTISIDGLPLHNSSAMQFWPILFKIVEDSQAPVMTAAIFCGYKKPESTEQYLRPMVEELNDLISNGLDMHGENVAVKLLAIVADTPARSFVKGVTSHTGYRSCLKCTIEGEYVGHTVTFVGLNAPKRSDQAFRNDAYPGHRKMYTPLLDILFFDTIEDICVADRMHLIGLGATKRLLLGWRDGTLGIKRWTEKQCEQISEAFQKVLKPLEVHSKRLETTPSQIPQSLESI</sequence>
<dbReference type="AlphaFoldDB" id="A0A182PX76"/>
<keyword evidence="2" id="KW-1185">Reference proteome</keyword>
<name>A0A182PX76_9DIPT</name>